<gene>
    <name evidence="2" type="ORF">F751_6840</name>
</gene>
<protein>
    <submittedName>
        <fullName evidence="2">Ubiquitin-conjugating enzyme E2 2</fullName>
    </submittedName>
</protein>
<accession>A0A087SDR8</accession>
<dbReference type="KEGG" id="apro:F751_6840"/>
<feature type="domain" description="UBC core" evidence="1">
    <location>
        <begin position="4"/>
        <end position="180"/>
    </location>
</feature>
<organism evidence="2 3">
    <name type="scientific">Auxenochlorella protothecoides</name>
    <name type="common">Green microalga</name>
    <name type="synonym">Chlorella protothecoides</name>
    <dbReference type="NCBI Taxonomy" id="3075"/>
    <lineage>
        <taxon>Eukaryota</taxon>
        <taxon>Viridiplantae</taxon>
        <taxon>Chlorophyta</taxon>
        <taxon>core chlorophytes</taxon>
        <taxon>Trebouxiophyceae</taxon>
        <taxon>Chlorellales</taxon>
        <taxon>Chlorellaceae</taxon>
        <taxon>Auxenochlorella</taxon>
    </lineage>
</organism>
<evidence type="ECO:0000259" key="1">
    <source>
        <dbReference type="PROSITE" id="PS50127"/>
    </source>
</evidence>
<name>A0A087SDR8_AUXPR</name>
<dbReference type="InterPro" id="IPR050113">
    <property type="entry name" value="Ub_conjugating_enzyme"/>
</dbReference>
<dbReference type="Gene3D" id="3.10.110.10">
    <property type="entry name" value="Ubiquitin Conjugating Enzyme"/>
    <property type="match status" value="1"/>
</dbReference>
<dbReference type="RefSeq" id="XP_011396750.1">
    <property type="nucleotide sequence ID" value="XM_011398448.1"/>
</dbReference>
<dbReference type="InterPro" id="IPR016135">
    <property type="entry name" value="UBQ-conjugating_enzyme/RWD"/>
</dbReference>
<dbReference type="PANTHER" id="PTHR24067">
    <property type="entry name" value="UBIQUITIN-CONJUGATING ENZYME E2"/>
    <property type="match status" value="1"/>
</dbReference>
<evidence type="ECO:0000313" key="3">
    <source>
        <dbReference type="Proteomes" id="UP000028924"/>
    </source>
</evidence>
<proteinExistence type="predicted"/>
<dbReference type="eggNOG" id="KOG0419">
    <property type="taxonomic scope" value="Eukaryota"/>
</dbReference>
<dbReference type="EMBL" id="KL662101">
    <property type="protein sequence ID" value="KFM23872.1"/>
    <property type="molecule type" value="Genomic_DNA"/>
</dbReference>
<dbReference type="STRING" id="3075.A0A087SDR8"/>
<dbReference type="GeneID" id="23618231"/>
<keyword evidence="3" id="KW-1185">Reference proteome</keyword>
<dbReference type="OrthoDB" id="9984419at2759"/>
<dbReference type="InterPro" id="IPR000608">
    <property type="entry name" value="UBC"/>
</dbReference>
<dbReference type="SUPFAM" id="SSF54495">
    <property type="entry name" value="UBC-like"/>
    <property type="match status" value="1"/>
</dbReference>
<dbReference type="Proteomes" id="UP000028924">
    <property type="component" value="Unassembled WGS sequence"/>
</dbReference>
<dbReference type="AlphaFoldDB" id="A0A087SDR8"/>
<dbReference type="PROSITE" id="PS50127">
    <property type="entry name" value="UBC_2"/>
    <property type="match status" value="1"/>
</dbReference>
<evidence type="ECO:0000313" key="2">
    <source>
        <dbReference type="EMBL" id="KFM23872.1"/>
    </source>
</evidence>
<dbReference type="SMART" id="SM00212">
    <property type="entry name" value="UBCc"/>
    <property type="match status" value="1"/>
</dbReference>
<dbReference type="Pfam" id="PF00179">
    <property type="entry name" value="UQ_con"/>
    <property type="match status" value="1"/>
</dbReference>
<reference evidence="2 3" key="1">
    <citation type="journal article" date="2014" name="BMC Genomics">
        <title>Oil accumulation mechanisms of the oleaginous microalga Chlorella protothecoides revealed through its genome, transcriptomes, and proteomes.</title>
        <authorList>
            <person name="Gao C."/>
            <person name="Wang Y."/>
            <person name="Shen Y."/>
            <person name="Yan D."/>
            <person name="He X."/>
            <person name="Dai J."/>
            <person name="Wu Q."/>
        </authorList>
    </citation>
    <scope>NUCLEOTIDE SEQUENCE [LARGE SCALE GENOMIC DNA]</scope>
    <source>
        <strain evidence="2 3">0710</strain>
    </source>
</reference>
<sequence>MNSAASLRLLSDLKAISREPPDGCSASPIAEDNLYVWRHHLGASRYPLVGIVHGCHGLAHLTSSVWEINTALSHDACREGGVFQLRLTFGDRYPDLPPRVRFTSEIYHPNVYADGTLCMDIIQDQWSPCHSVCSILTSVQSLLTDPNPQSPANPEAAQLLTHHLADYNKRVRRIAQKSTEE</sequence>